<evidence type="ECO:0000313" key="5">
    <source>
        <dbReference type="EMBL" id="SFF57096.1"/>
    </source>
</evidence>
<dbReference type="GO" id="GO:0005975">
    <property type="term" value="P:carbohydrate metabolic process"/>
    <property type="evidence" value="ECO:0007669"/>
    <property type="project" value="InterPro"/>
</dbReference>
<dbReference type="GO" id="GO:0004553">
    <property type="term" value="F:hydrolase activity, hydrolyzing O-glycosyl compounds"/>
    <property type="evidence" value="ECO:0007669"/>
    <property type="project" value="InterPro"/>
</dbReference>
<dbReference type="AlphaFoldDB" id="A0A1I2JWD3"/>
<keyword evidence="2" id="KW-0326">Glycosidase</keyword>
<dbReference type="InterPro" id="IPR048395">
    <property type="entry name" value="Glyco_hydro_31_C"/>
</dbReference>
<dbReference type="EMBL" id="FONH01000030">
    <property type="protein sequence ID" value="SFF57096.1"/>
    <property type="molecule type" value="Genomic_DNA"/>
</dbReference>
<dbReference type="Pfam" id="PF13802">
    <property type="entry name" value="Gal_mutarotas_2"/>
    <property type="match status" value="1"/>
</dbReference>
<dbReference type="InterPro" id="IPR037524">
    <property type="entry name" value="PA14/GLEYA"/>
</dbReference>
<dbReference type="InterPro" id="IPR025887">
    <property type="entry name" value="Glyco_hydro_31_N_dom"/>
</dbReference>
<dbReference type="Gene3D" id="3.20.20.80">
    <property type="entry name" value="Glycosidases"/>
    <property type="match status" value="1"/>
</dbReference>
<evidence type="ECO:0000313" key="6">
    <source>
        <dbReference type="Proteomes" id="UP000199477"/>
    </source>
</evidence>
<dbReference type="Pfam" id="PF07691">
    <property type="entry name" value="PA14"/>
    <property type="match status" value="1"/>
</dbReference>
<comment type="similarity">
    <text evidence="1 2">Belongs to the glycosyl hydrolase 31 family.</text>
</comment>
<dbReference type="InterPro" id="IPR013780">
    <property type="entry name" value="Glyco_hydro_b"/>
</dbReference>
<sequence>MRMSPIANRKWMPWCALALAVLAGCGKAPEQADAAKPAAGHAEKLADGVIVHLDQGTQQVRLQAVDERIVHVTAVPDGKFELPGSLMAVKTGGATHFTVDETPDAVTLKTERLSARVSLRDGAVRFLDASGKPLLAERADGRTFQPETVEGKPYYAVRQRFESPADEAFYGLGQHQNRQMNYKGEDVELAQHNMDVGIPFVVSSRNYGLLWDNNSITRFGDAREYQPLSQSLKLYDVDGKPGGLTASYYDAGGTLKLKRVEKQPDYQYLKDLTQWPAESPAKTTGKVVWEGSIEPAVSGVHKLRLYASSYAKVWLDGKLVYDDWRQNWNPWYHNLRLPMDAGSQHKLRIEWLPNEGYLTLLHLDPLSGDEQNELSLFSEVGHAVDYYFVAGDNLDQVIAGYREITGKATLLPRWAYGFWQSRERYKTQAEILDTAKRYRELGLPLDNVVEDWSYWPEDAWGSHDFDKSRFPDAKGLVDQLHAMHVQLMISVWPKFYPTTKNYQELDAKGYIYRRNVEKGEVDWIGKGYLNAFYDPYAEEARHIYWRQIQEKLGAVGIDAWWLDASEPDTHSNLDIAERKLRMGPTALGPGGAFFNSYPLMHTTGVYDGWRRDHGDRRAFILTRSAFAGQQRNAAATWSGDVASRWSNLHDQISAGLNFSLAGIPNWTTDIGGFALEPRYEKPGAADLDEWRELNLRWFQFGAFSPLFRSHGQFPYREIYNLASPGSPVYEALAYYDRLRYRLMPYIYTLAGDTYWKDGTIMRGLAMDFPGDAKVRGIDDEYMFGPAFLVAPVTEYKATSRPVYLPAGAGWYEFHTGKYHEGGAAIQADAPLARMPLFVRAGAIVPTGPDIQYTGEKPDAPVTLLVYAGADGQFSLYEDEGTTYGYEKGRYSRIALSYDDKAKTLTIGKREGDGSGAPAKRQFVVRVIRADKANADGVDAGGDKSVEYDGTTQTVKL</sequence>
<dbReference type="Pfam" id="PF21365">
    <property type="entry name" value="Glyco_hydro_31_3rd"/>
    <property type="match status" value="1"/>
</dbReference>
<protein>
    <submittedName>
        <fullName evidence="5">Alpha-D-xyloside xylohydrolase</fullName>
    </submittedName>
</protein>
<dbReference type="PROSITE" id="PS51257">
    <property type="entry name" value="PROKAR_LIPOPROTEIN"/>
    <property type="match status" value="1"/>
</dbReference>
<proteinExistence type="inferred from homology"/>
<keyword evidence="3" id="KW-0732">Signal</keyword>
<dbReference type="SMART" id="SM00758">
    <property type="entry name" value="PA14"/>
    <property type="match status" value="1"/>
</dbReference>
<dbReference type="CDD" id="cd14752">
    <property type="entry name" value="GH31_N"/>
    <property type="match status" value="1"/>
</dbReference>
<feature type="domain" description="PA14" evidence="4">
    <location>
        <begin position="239"/>
        <end position="381"/>
    </location>
</feature>
<dbReference type="SUPFAM" id="SSF74650">
    <property type="entry name" value="Galactose mutarotase-like"/>
    <property type="match status" value="1"/>
</dbReference>
<dbReference type="Gene3D" id="2.60.120.380">
    <property type="match status" value="1"/>
</dbReference>
<dbReference type="PANTHER" id="PTHR43863:SF2">
    <property type="entry name" value="MALTASE-GLUCOAMYLASE"/>
    <property type="match status" value="1"/>
</dbReference>
<evidence type="ECO:0000256" key="3">
    <source>
        <dbReference type="SAM" id="SignalP"/>
    </source>
</evidence>
<name>A0A1I2JWD3_9GAMM</name>
<feature type="chain" id="PRO_5011767391" evidence="3">
    <location>
        <begin position="24"/>
        <end position="956"/>
    </location>
</feature>
<dbReference type="GO" id="GO:0030246">
    <property type="term" value="F:carbohydrate binding"/>
    <property type="evidence" value="ECO:0007669"/>
    <property type="project" value="InterPro"/>
</dbReference>
<dbReference type="Pfam" id="PF17137">
    <property type="entry name" value="DUF5110"/>
    <property type="match status" value="1"/>
</dbReference>
<reference evidence="6" key="1">
    <citation type="submission" date="2016-10" db="EMBL/GenBank/DDBJ databases">
        <authorList>
            <person name="Varghese N."/>
            <person name="Submissions S."/>
        </authorList>
    </citation>
    <scope>NUCLEOTIDE SEQUENCE [LARGE SCALE GENOMIC DNA]</scope>
    <source>
        <strain evidence="6">UNC178MFTsu3.1</strain>
    </source>
</reference>
<dbReference type="SUPFAM" id="SSF51445">
    <property type="entry name" value="(Trans)glycosidases"/>
    <property type="match status" value="1"/>
</dbReference>
<dbReference type="Gene3D" id="2.60.40.1760">
    <property type="entry name" value="glycosyl hydrolase (family 31)"/>
    <property type="match status" value="1"/>
</dbReference>
<dbReference type="PANTHER" id="PTHR43863">
    <property type="entry name" value="HYDROLASE, PUTATIVE (AFU_ORTHOLOGUE AFUA_1G03140)-RELATED"/>
    <property type="match status" value="1"/>
</dbReference>
<dbReference type="CDD" id="cd06591">
    <property type="entry name" value="GH31_xylosidase_XylS"/>
    <property type="match status" value="1"/>
</dbReference>
<dbReference type="Proteomes" id="UP000199477">
    <property type="component" value="Unassembled WGS sequence"/>
</dbReference>
<dbReference type="InterPro" id="IPR051816">
    <property type="entry name" value="Glycosyl_Hydrolase_31"/>
</dbReference>
<accession>A0A1I2JWD3</accession>
<dbReference type="InterPro" id="IPR000322">
    <property type="entry name" value="Glyco_hydro_31_TIM"/>
</dbReference>
<evidence type="ECO:0000256" key="2">
    <source>
        <dbReference type="RuleBase" id="RU361185"/>
    </source>
</evidence>
<dbReference type="InterPro" id="IPR011658">
    <property type="entry name" value="PA14_dom"/>
</dbReference>
<keyword evidence="2 5" id="KW-0378">Hydrolase</keyword>
<dbReference type="Gene3D" id="2.60.40.1180">
    <property type="entry name" value="Golgi alpha-mannosidase II"/>
    <property type="match status" value="2"/>
</dbReference>
<evidence type="ECO:0000259" key="4">
    <source>
        <dbReference type="PROSITE" id="PS51820"/>
    </source>
</evidence>
<dbReference type="SUPFAM" id="SSF56988">
    <property type="entry name" value="Anthrax protective antigen"/>
    <property type="match status" value="1"/>
</dbReference>
<keyword evidence="6" id="KW-1185">Reference proteome</keyword>
<dbReference type="Pfam" id="PF01055">
    <property type="entry name" value="Glyco_hydro_31_2nd"/>
    <property type="match status" value="1"/>
</dbReference>
<dbReference type="InterPro" id="IPR033403">
    <property type="entry name" value="DUF5110"/>
</dbReference>
<gene>
    <name evidence="5" type="ORF">SAMN02799615_04195</name>
</gene>
<organism evidence="5 6">
    <name type="scientific">Dyella marensis</name>
    <dbReference type="NCBI Taxonomy" id="500610"/>
    <lineage>
        <taxon>Bacteria</taxon>
        <taxon>Pseudomonadati</taxon>
        <taxon>Pseudomonadota</taxon>
        <taxon>Gammaproteobacteria</taxon>
        <taxon>Lysobacterales</taxon>
        <taxon>Rhodanobacteraceae</taxon>
        <taxon>Dyella</taxon>
    </lineage>
</organism>
<dbReference type="InterPro" id="IPR011013">
    <property type="entry name" value="Gal_mutarotase_sf_dom"/>
</dbReference>
<dbReference type="STRING" id="500610.SAMN02799615_04195"/>
<dbReference type="InterPro" id="IPR017853">
    <property type="entry name" value="GH"/>
</dbReference>
<dbReference type="SUPFAM" id="SSF51011">
    <property type="entry name" value="Glycosyl hydrolase domain"/>
    <property type="match status" value="1"/>
</dbReference>
<feature type="signal peptide" evidence="3">
    <location>
        <begin position="1"/>
        <end position="23"/>
    </location>
</feature>
<dbReference type="PROSITE" id="PS51820">
    <property type="entry name" value="PA14"/>
    <property type="match status" value="1"/>
</dbReference>
<evidence type="ECO:0000256" key="1">
    <source>
        <dbReference type="ARBA" id="ARBA00007806"/>
    </source>
</evidence>